<dbReference type="AlphaFoldDB" id="A0A9N9QRX0"/>
<comment type="catalytic activity">
    <reaction evidence="1">
        <text>isopentenyl diphosphate = dimethylallyl diphosphate</text>
        <dbReference type="Rhea" id="RHEA:23284"/>
        <dbReference type="ChEBI" id="CHEBI:57623"/>
        <dbReference type="ChEBI" id="CHEBI:128769"/>
        <dbReference type="EC" id="5.3.3.2"/>
    </reaction>
</comment>
<dbReference type="Pfam" id="PF00293">
    <property type="entry name" value="NUDIX"/>
    <property type="match status" value="1"/>
</dbReference>
<evidence type="ECO:0000256" key="4">
    <source>
        <dbReference type="ARBA" id="ARBA00004826"/>
    </source>
</evidence>
<dbReference type="PANTHER" id="PTHR10885:SF0">
    <property type="entry name" value="ISOPENTENYL-DIPHOSPHATE DELTA-ISOMERASE"/>
    <property type="match status" value="1"/>
</dbReference>
<comment type="cofactor">
    <cofactor evidence="2">
        <name>Mg(2+)</name>
        <dbReference type="ChEBI" id="CHEBI:18420"/>
    </cofactor>
</comment>
<evidence type="ECO:0000256" key="13">
    <source>
        <dbReference type="ARBA" id="ARBA00023229"/>
    </source>
</evidence>
<keyword evidence="12" id="KW-0443">Lipid metabolism</keyword>
<keyword evidence="13" id="KW-0414">Isoprene biosynthesis</keyword>
<proteinExistence type="inferred from homology"/>
<dbReference type="GO" id="GO:0004452">
    <property type="term" value="F:isopentenyl-diphosphate delta-isomerase activity"/>
    <property type="evidence" value="ECO:0007669"/>
    <property type="project" value="UniProtKB-EC"/>
</dbReference>
<comment type="function">
    <text evidence="3">Catalyzes the 1,3-allylic rearrangement of the homoallylic substrate isopentenyl (IPP) to its highly electrophilic allylic isomer, dimethylallyl diphosphate (DMAPP).</text>
</comment>
<keyword evidence="14" id="KW-0413">Isomerase</keyword>
<dbReference type="Proteomes" id="UP001152799">
    <property type="component" value="Chromosome 8"/>
</dbReference>
<dbReference type="NCBIfam" id="TIGR02150">
    <property type="entry name" value="IPP_isom_1"/>
    <property type="match status" value="1"/>
</dbReference>
<keyword evidence="9" id="KW-0756">Sterol biosynthesis</keyword>
<comment type="pathway">
    <text evidence="4">Isoprenoid biosynthesis; dimethylallyl diphosphate biosynthesis; dimethylallyl diphosphate from isopentenyl diphosphate: step 1/1.</text>
</comment>
<keyword evidence="9" id="KW-0153">Cholesterol metabolism</keyword>
<evidence type="ECO:0000256" key="2">
    <source>
        <dbReference type="ARBA" id="ARBA00001946"/>
    </source>
</evidence>
<feature type="domain" description="Nudix hydrolase" evidence="15">
    <location>
        <begin position="72"/>
        <end position="218"/>
    </location>
</feature>
<evidence type="ECO:0000313" key="16">
    <source>
        <dbReference type="EMBL" id="CAG9772805.1"/>
    </source>
</evidence>
<evidence type="ECO:0000256" key="5">
    <source>
        <dbReference type="ARBA" id="ARBA00007579"/>
    </source>
</evidence>
<keyword evidence="8" id="KW-0479">Metal-binding</keyword>
<dbReference type="EC" id="5.3.3.2" evidence="6"/>
<dbReference type="GO" id="GO:0009240">
    <property type="term" value="P:isopentenyl diphosphate biosynthetic process"/>
    <property type="evidence" value="ECO:0007669"/>
    <property type="project" value="TreeGrafter"/>
</dbReference>
<name>A0A9N9QRX0_9CUCU</name>
<gene>
    <name evidence="16" type="ORF">CEUTPL_LOCUS13208</name>
</gene>
<evidence type="ECO:0000256" key="3">
    <source>
        <dbReference type="ARBA" id="ARBA00003951"/>
    </source>
</evidence>
<evidence type="ECO:0000256" key="10">
    <source>
        <dbReference type="ARBA" id="ARBA00022842"/>
    </source>
</evidence>
<evidence type="ECO:0000259" key="15">
    <source>
        <dbReference type="PROSITE" id="PS51462"/>
    </source>
</evidence>
<protein>
    <recommendedName>
        <fullName evidence="6">isopentenyl-diphosphate Delta-isomerase</fullName>
        <ecNumber evidence="6">5.3.3.2</ecNumber>
    </recommendedName>
</protein>
<dbReference type="InterPro" id="IPR000086">
    <property type="entry name" value="NUDIX_hydrolase_dom"/>
</dbReference>
<dbReference type="PANTHER" id="PTHR10885">
    <property type="entry name" value="ISOPENTENYL-DIPHOSPHATE DELTA-ISOMERASE"/>
    <property type="match status" value="1"/>
</dbReference>
<keyword evidence="10" id="KW-0460">Magnesium</keyword>
<dbReference type="PROSITE" id="PS51462">
    <property type="entry name" value="NUDIX"/>
    <property type="match status" value="1"/>
</dbReference>
<dbReference type="PIRSF" id="PIRSF018427">
    <property type="entry name" value="Isopntndiph_ism"/>
    <property type="match status" value="1"/>
</dbReference>
<keyword evidence="17" id="KW-1185">Reference proteome</keyword>
<evidence type="ECO:0000256" key="1">
    <source>
        <dbReference type="ARBA" id="ARBA00000374"/>
    </source>
</evidence>
<evidence type="ECO:0000256" key="11">
    <source>
        <dbReference type="ARBA" id="ARBA00022955"/>
    </source>
</evidence>
<keyword evidence="9" id="KW-0753">Steroid metabolism</keyword>
<dbReference type="GO" id="GO:0046872">
    <property type="term" value="F:metal ion binding"/>
    <property type="evidence" value="ECO:0007669"/>
    <property type="project" value="UniProtKB-KW"/>
</dbReference>
<evidence type="ECO:0000256" key="8">
    <source>
        <dbReference type="ARBA" id="ARBA00022723"/>
    </source>
</evidence>
<evidence type="ECO:0000256" key="12">
    <source>
        <dbReference type="ARBA" id="ARBA00023098"/>
    </source>
</evidence>
<reference evidence="16" key="1">
    <citation type="submission" date="2022-01" db="EMBL/GenBank/DDBJ databases">
        <authorList>
            <person name="King R."/>
        </authorList>
    </citation>
    <scope>NUCLEOTIDE SEQUENCE</scope>
</reference>
<dbReference type="GO" id="GO:0006695">
    <property type="term" value="P:cholesterol biosynthetic process"/>
    <property type="evidence" value="ECO:0007669"/>
    <property type="project" value="UniProtKB-KW"/>
</dbReference>
<evidence type="ECO:0000313" key="17">
    <source>
        <dbReference type="Proteomes" id="UP001152799"/>
    </source>
</evidence>
<dbReference type="InterPro" id="IPR015797">
    <property type="entry name" value="NUDIX_hydrolase-like_dom_sf"/>
</dbReference>
<dbReference type="OrthoDB" id="510307at2759"/>
<accession>A0A9N9QRX0</accession>
<evidence type="ECO:0000256" key="7">
    <source>
        <dbReference type="ARBA" id="ARBA00022516"/>
    </source>
</evidence>
<comment type="similarity">
    <text evidence="5">Belongs to the IPP isomerase type 1 family.</text>
</comment>
<sequence length="249" mass="28956">MFTTLLRNASNISKTYIKRNLSSAVAANNKQLDPQHEAMLKDQCFLVDESDNIIGQASKKDCHLVQEDGHIPLHRAFSMFLFNNHGDLLLQKRSSEKLTYPDCYTNTCCSHPLANFPGEDEGDVGIKKAAQRRLNHELGIAIETIPIEKMHYITRVHYKDQGNGKYGEHEIDYILFMQQDVKLKPNPQEVSEISFVPRKEFDDFVPTLTGQWTPWFALILKHRLKFWWDNLDKLQEITDHKKILKFKNE</sequence>
<dbReference type="CDD" id="cd02885">
    <property type="entry name" value="NUDIX_IPP_Isomerase"/>
    <property type="match status" value="1"/>
</dbReference>
<dbReference type="SUPFAM" id="SSF55811">
    <property type="entry name" value="Nudix"/>
    <property type="match status" value="1"/>
</dbReference>
<dbReference type="Gene3D" id="3.90.79.10">
    <property type="entry name" value="Nucleoside Triphosphate Pyrophosphohydrolase"/>
    <property type="match status" value="1"/>
</dbReference>
<keyword evidence="11" id="KW-0752">Steroid biosynthesis</keyword>
<keyword evidence="9" id="KW-1207">Sterol metabolism</keyword>
<keyword evidence="7" id="KW-0444">Lipid biosynthesis</keyword>
<evidence type="ECO:0000256" key="6">
    <source>
        <dbReference type="ARBA" id="ARBA00012057"/>
    </source>
</evidence>
<organism evidence="16 17">
    <name type="scientific">Ceutorhynchus assimilis</name>
    <name type="common">cabbage seed weevil</name>
    <dbReference type="NCBI Taxonomy" id="467358"/>
    <lineage>
        <taxon>Eukaryota</taxon>
        <taxon>Metazoa</taxon>
        <taxon>Ecdysozoa</taxon>
        <taxon>Arthropoda</taxon>
        <taxon>Hexapoda</taxon>
        <taxon>Insecta</taxon>
        <taxon>Pterygota</taxon>
        <taxon>Neoptera</taxon>
        <taxon>Endopterygota</taxon>
        <taxon>Coleoptera</taxon>
        <taxon>Polyphaga</taxon>
        <taxon>Cucujiformia</taxon>
        <taxon>Curculionidae</taxon>
        <taxon>Ceutorhynchinae</taxon>
        <taxon>Ceutorhynchus</taxon>
    </lineage>
</organism>
<evidence type="ECO:0000256" key="9">
    <source>
        <dbReference type="ARBA" id="ARBA00022778"/>
    </source>
</evidence>
<dbReference type="GO" id="GO:0005737">
    <property type="term" value="C:cytoplasm"/>
    <property type="evidence" value="ECO:0007669"/>
    <property type="project" value="TreeGrafter"/>
</dbReference>
<dbReference type="InterPro" id="IPR011876">
    <property type="entry name" value="IsopentenylPP_isomerase_typ1"/>
</dbReference>
<evidence type="ECO:0000256" key="14">
    <source>
        <dbReference type="ARBA" id="ARBA00023235"/>
    </source>
</evidence>
<dbReference type="FunFam" id="3.90.79.10:FF:000012">
    <property type="entry name" value="Isopentenyl-diphosphate Delta-isomerase 1"/>
    <property type="match status" value="1"/>
</dbReference>
<dbReference type="EMBL" id="OU892284">
    <property type="protein sequence ID" value="CAG9772805.1"/>
    <property type="molecule type" value="Genomic_DNA"/>
</dbReference>
<keyword evidence="9" id="KW-0152">Cholesterol biosynthesis</keyword>